<feature type="region of interest" description="Disordered" evidence="1">
    <location>
        <begin position="248"/>
        <end position="356"/>
    </location>
</feature>
<feature type="compositionally biased region" description="Low complexity" evidence="1">
    <location>
        <begin position="334"/>
        <end position="348"/>
    </location>
</feature>
<proteinExistence type="predicted"/>
<dbReference type="AlphaFoldDB" id="A0AAV9VX55"/>
<feature type="compositionally biased region" description="Polar residues" evidence="1">
    <location>
        <begin position="295"/>
        <end position="305"/>
    </location>
</feature>
<protein>
    <submittedName>
        <fullName evidence="3">Uncharacterized protein</fullName>
    </submittedName>
</protein>
<name>A0AAV9VX55_9PEZI</name>
<evidence type="ECO:0000313" key="3">
    <source>
        <dbReference type="EMBL" id="KAK6496956.1"/>
    </source>
</evidence>
<dbReference type="EMBL" id="JAVHJL010000010">
    <property type="protein sequence ID" value="KAK6496956.1"/>
    <property type="molecule type" value="Genomic_DNA"/>
</dbReference>
<feature type="chain" id="PRO_5043362165" evidence="2">
    <location>
        <begin position="21"/>
        <end position="356"/>
    </location>
</feature>
<accession>A0AAV9VX55</accession>
<evidence type="ECO:0000256" key="2">
    <source>
        <dbReference type="SAM" id="SignalP"/>
    </source>
</evidence>
<organism evidence="3 4">
    <name type="scientific">Arthrobotrys musiformis</name>
    <dbReference type="NCBI Taxonomy" id="47236"/>
    <lineage>
        <taxon>Eukaryota</taxon>
        <taxon>Fungi</taxon>
        <taxon>Dikarya</taxon>
        <taxon>Ascomycota</taxon>
        <taxon>Pezizomycotina</taxon>
        <taxon>Orbiliomycetes</taxon>
        <taxon>Orbiliales</taxon>
        <taxon>Orbiliaceae</taxon>
        <taxon>Arthrobotrys</taxon>
    </lineage>
</organism>
<keyword evidence="2" id="KW-0732">Signal</keyword>
<comment type="caution">
    <text evidence="3">The sequence shown here is derived from an EMBL/GenBank/DDBJ whole genome shotgun (WGS) entry which is preliminary data.</text>
</comment>
<gene>
    <name evidence="3" type="ORF">TWF481_001936</name>
</gene>
<evidence type="ECO:0000313" key="4">
    <source>
        <dbReference type="Proteomes" id="UP001370758"/>
    </source>
</evidence>
<feature type="compositionally biased region" description="Polar residues" evidence="1">
    <location>
        <begin position="316"/>
        <end position="333"/>
    </location>
</feature>
<keyword evidence="4" id="KW-1185">Reference proteome</keyword>
<sequence>MVKYKLLSTALLIAATGTQAVIGSDTPRFERRQFETDENMSMPDDQPMGHQVYEWYNQTDLAGFMPKSGGSSNMTQVEMSDLGAYKPGPFQDALQSCLDEFEDESQYCITRFGHKVDISPNATLPTETARKLQGSTAILCCKGGYTMYLFNYRTWGEENHDVRINCWNAALIANETLSSLLNPSTMKPEFMSPVQPQRDNGGNATTTMMARSYWSEDKTWGLDVYYRSDKQCTAESRYTWVEKGKWADLEPSKDPEEDPVPTDDMDDMDPEPTSTDDMDDMVPEITNTPGGGSNRDMNGTMTTMAIPSADDDDMVSIQTANPEAPGSMQSTMVTRTTPAASSSPSPTERPLEDFPF</sequence>
<dbReference type="Proteomes" id="UP001370758">
    <property type="component" value="Unassembled WGS sequence"/>
</dbReference>
<evidence type="ECO:0000256" key="1">
    <source>
        <dbReference type="SAM" id="MobiDB-lite"/>
    </source>
</evidence>
<feature type="compositionally biased region" description="Acidic residues" evidence="1">
    <location>
        <begin position="255"/>
        <end position="282"/>
    </location>
</feature>
<feature type="signal peptide" evidence="2">
    <location>
        <begin position="1"/>
        <end position="20"/>
    </location>
</feature>
<reference evidence="3 4" key="1">
    <citation type="submission" date="2023-08" db="EMBL/GenBank/DDBJ databases">
        <authorList>
            <person name="Palmer J.M."/>
        </authorList>
    </citation>
    <scope>NUCLEOTIDE SEQUENCE [LARGE SCALE GENOMIC DNA]</scope>
    <source>
        <strain evidence="3 4">TWF481</strain>
    </source>
</reference>